<evidence type="ECO:0000256" key="3">
    <source>
        <dbReference type="ARBA" id="ARBA00022840"/>
    </source>
</evidence>
<proteinExistence type="inferred from homology"/>
<comment type="domain">
    <text evidence="6">Contains large globular domains required for ATP hydrolysis at each terminus and a third globular domain forming a flexible hinge near the middle of the molecule. These domains are separated by coiled-coil structures.</text>
</comment>
<gene>
    <name evidence="6" type="primary">smc</name>
    <name evidence="9" type="ORF">EV695_1513</name>
</gene>
<dbReference type="NCBIfam" id="TIGR02168">
    <property type="entry name" value="SMC_prok_B"/>
    <property type="match status" value="1"/>
</dbReference>
<dbReference type="InterPro" id="IPR010935">
    <property type="entry name" value="SMC_hinge"/>
</dbReference>
<dbReference type="PIRSF" id="PIRSF005719">
    <property type="entry name" value="SMC"/>
    <property type="match status" value="1"/>
</dbReference>
<dbReference type="InterPro" id="IPR027417">
    <property type="entry name" value="P-loop_NTPase"/>
</dbReference>
<dbReference type="GO" id="GO:0007059">
    <property type="term" value="P:chromosome segregation"/>
    <property type="evidence" value="ECO:0007669"/>
    <property type="project" value="UniProtKB-UniRule"/>
</dbReference>
<organism evidence="9 10">
    <name type="scientific">Cocleimonas flava</name>
    <dbReference type="NCBI Taxonomy" id="634765"/>
    <lineage>
        <taxon>Bacteria</taxon>
        <taxon>Pseudomonadati</taxon>
        <taxon>Pseudomonadota</taxon>
        <taxon>Gammaproteobacteria</taxon>
        <taxon>Thiotrichales</taxon>
        <taxon>Thiotrichaceae</taxon>
        <taxon>Cocleimonas</taxon>
    </lineage>
</organism>
<dbReference type="Gene3D" id="3.40.50.300">
    <property type="entry name" value="P-loop containing nucleotide triphosphate hydrolases"/>
    <property type="match status" value="2"/>
</dbReference>
<dbReference type="EMBL" id="SMFQ01000003">
    <property type="protein sequence ID" value="TCJ87012.1"/>
    <property type="molecule type" value="Genomic_DNA"/>
</dbReference>
<dbReference type="Pfam" id="PF06470">
    <property type="entry name" value="SMC_hinge"/>
    <property type="match status" value="1"/>
</dbReference>
<evidence type="ECO:0000259" key="7">
    <source>
        <dbReference type="Pfam" id="PF02463"/>
    </source>
</evidence>
<protein>
    <recommendedName>
        <fullName evidence="6">Chromosome partition protein Smc</fullName>
    </recommendedName>
</protein>
<dbReference type="Proteomes" id="UP000294887">
    <property type="component" value="Unassembled WGS sequence"/>
</dbReference>
<dbReference type="InterPro" id="IPR024704">
    <property type="entry name" value="SMC"/>
</dbReference>
<accession>A0A4R1F375</accession>
<feature type="coiled-coil region" evidence="6">
    <location>
        <begin position="265"/>
        <end position="493"/>
    </location>
</feature>
<keyword evidence="3 6" id="KW-0067">ATP-binding</keyword>
<keyword evidence="2 6" id="KW-0547">Nucleotide-binding</keyword>
<feature type="domain" description="SMC hinge" evidence="8">
    <location>
        <begin position="530"/>
        <end position="625"/>
    </location>
</feature>
<dbReference type="GO" id="GO:0007062">
    <property type="term" value="P:sister chromatid cohesion"/>
    <property type="evidence" value="ECO:0007669"/>
    <property type="project" value="InterPro"/>
</dbReference>
<evidence type="ECO:0000256" key="4">
    <source>
        <dbReference type="ARBA" id="ARBA00023054"/>
    </source>
</evidence>
<dbReference type="GO" id="GO:0005524">
    <property type="term" value="F:ATP binding"/>
    <property type="evidence" value="ECO:0007669"/>
    <property type="project" value="UniProtKB-UniRule"/>
</dbReference>
<evidence type="ECO:0000259" key="8">
    <source>
        <dbReference type="Pfam" id="PF06470"/>
    </source>
</evidence>
<dbReference type="GO" id="GO:0005737">
    <property type="term" value="C:cytoplasm"/>
    <property type="evidence" value="ECO:0007669"/>
    <property type="project" value="UniProtKB-SubCell"/>
</dbReference>
<dbReference type="SUPFAM" id="SSF52540">
    <property type="entry name" value="P-loop containing nucleoside triphosphate hydrolases"/>
    <property type="match status" value="2"/>
</dbReference>
<dbReference type="InterPro" id="IPR003395">
    <property type="entry name" value="RecF/RecN/SMC_N"/>
</dbReference>
<dbReference type="GO" id="GO:0003677">
    <property type="term" value="F:DNA binding"/>
    <property type="evidence" value="ECO:0007669"/>
    <property type="project" value="UniProtKB-UniRule"/>
</dbReference>
<name>A0A4R1F375_9GAMM</name>
<dbReference type="SUPFAM" id="SSF57997">
    <property type="entry name" value="Tropomyosin"/>
    <property type="match status" value="1"/>
</dbReference>
<dbReference type="HAMAP" id="MF_01894">
    <property type="entry name" value="Smc_prok"/>
    <property type="match status" value="1"/>
</dbReference>
<dbReference type="OrthoDB" id="9808768at2"/>
<dbReference type="GO" id="GO:0030261">
    <property type="term" value="P:chromosome condensation"/>
    <property type="evidence" value="ECO:0007669"/>
    <property type="project" value="InterPro"/>
</dbReference>
<comment type="subunit">
    <text evidence="6">Homodimer.</text>
</comment>
<dbReference type="GO" id="GO:0016887">
    <property type="term" value="F:ATP hydrolysis activity"/>
    <property type="evidence" value="ECO:0007669"/>
    <property type="project" value="InterPro"/>
</dbReference>
<dbReference type="SUPFAM" id="SSF75553">
    <property type="entry name" value="Smc hinge domain"/>
    <property type="match status" value="1"/>
</dbReference>
<reference evidence="9 10" key="1">
    <citation type="submission" date="2019-03" db="EMBL/GenBank/DDBJ databases">
        <title>Genomic Encyclopedia of Type Strains, Phase IV (KMG-IV): sequencing the most valuable type-strain genomes for metagenomic binning, comparative biology and taxonomic classification.</title>
        <authorList>
            <person name="Goeker M."/>
        </authorList>
    </citation>
    <scope>NUCLEOTIDE SEQUENCE [LARGE SCALE GENOMIC DNA]</scope>
    <source>
        <strain evidence="9 10">DSM 24830</strain>
    </source>
</reference>
<dbReference type="GO" id="GO:0005694">
    <property type="term" value="C:chromosome"/>
    <property type="evidence" value="ECO:0007669"/>
    <property type="project" value="InterPro"/>
</dbReference>
<dbReference type="AlphaFoldDB" id="A0A4R1F375"/>
<feature type="coiled-coil region" evidence="6">
    <location>
        <begin position="825"/>
        <end position="951"/>
    </location>
</feature>
<dbReference type="CDD" id="cd03278">
    <property type="entry name" value="ABC_SMC_barmotin"/>
    <property type="match status" value="2"/>
</dbReference>
<comment type="caution">
    <text evidence="9">The sequence shown here is derived from an EMBL/GenBank/DDBJ whole genome shotgun (WGS) entry which is preliminary data.</text>
</comment>
<feature type="coiled-coil region" evidence="6">
    <location>
        <begin position="170"/>
        <end position="218"/>
    </location>
</feature>
<dbReference type="Pfam" id="PF02463">
    <property type="entry name" value="SMC_N"/>
    <property type="match status" value="1"/>
</dbReference>
<feature type="domain" description="RecF/RecN/SMC N-terminal" evidence="7">
    <location>
        <begin position="3"/>
        <end position="1162"/>
    </location>
</feature>
<dbReference type="GO" id="GO:0006260">
    <property type="term" value="P:DNA replication"/>
    <property type="evidence" value="ECO:0007669"/>
    <property type="project" value="UniProtKB-UniRule"/>
</dbReference>
<evidence type="ECO:0000256" key="6">
    <source>
        <dbReference type="HAMAP-Rule" id="MF_01894"/>
    </source>
</evidence>
<feature type="binding site" evidence="6">
    <location>
        <begin position="32"/>
        <end position="39"/>
    </location>
    <ligand>
        <name>ATP</name>
        <dbReference type="ChEBI" id="CHEBI:30616"/>
    </ligand>
</feature>
<dbReference type="PANTHER" id="PTHR43977">
    <property type="entry name" value="STRUCTURAL MAINTENANCE OF CHROMOSOMES PROTEIN 3"/>
    <property type="match status" value="1"/>
</dbReference>
<comment type="subcellular location">
    <subcellularLocation>
        <location evidence="6">Cytoplasm</location>
    </subcellularLocation>
</comment>
<evidence type="ECO:0000256" key="5">
    <source>
        <dbReference type="ARBA" id="ARBA00023125"/>
    </source>
</evidence>
<keyword evidence="5 6" id="KW-0238">DNA-binding</keyword>
<comment type="function">
    <text evidence="6">Required for chromosome condensation and partitioning.</text>
</comment>
<evidence type="ECO:0000256" key="1">
    <source>
        <dbReference type="ARBA" id="ARBA00022490"/>
    </source>
</evidence>
<evidence type="ECO:0000256" key="2">
    <source>
        <dbReference type="ARBA" id="ARBA00022741"/>
    </source>
</evidence>
<keyword evidence="1 6" id="KW-0963">Cytoplasm</keyword>
<keyword evidence="10" id="KW-1185">Reference proteome</keyword>
<evidence type="ECO:0000313" key="10">
    <source>
        <dbReference type="Proteomes" id="UP000294887"/>
    </source>
</evidence>
<dbReference type="InterPro" id="IPR036277">
    <property type="entry name" value="SMC_hinge_sf"/>
</dbReference>
<dbReference type="RefSeq" id="WP_131905327.1">
    <property type="nucleotide sequence ID" value="NZ_BAAAFU010000004.1"/>
</dbReference>
<sequence length="1178" mass="134078">MRLSKIQIAGFKSFVDPTTIDLRSNLTGIVGPNGCGKSNTIDAVRWVMGESSAKHLRGASMDDVIFNGSSSRKPIGQASIELLFDNSDASLGGEYAEFSEIGIKRLISRDGQSKYFLNGTRCRRRDITDIFLGTGLGPRSYAIIEQGMISRLIEAKPEELRNTLEEAAGISKYKDRRRETERRIKNTRENLDRLTDLREELEKQLSHLNRQAKAAEKFKTFKQDERRVNAELILLRLNKVKQDILSRQETINEKATTHQAQLSEQRSLENQIEAKRSEHTEANENFNTVQANFYQIGAEISRLEQSIQHQKELSERHQRDLNQVDSEINAANIHAEEDRKQFERANQELEILEPLLEEKQELFTASTEALNEAEAKLREWQSSWSSLQQKLAEPAQQAQVERARMEQLENQLQQIASRLIKLNTDKGIFNTDSHKEELLKQQELLAETKQKSKQVQEEFNRCKEALSAQIENNKTLQNQLQESRSELQGLSGKLSSLEVLQRAGLGKDSNNKAAKKLKSWLTENRLDDVSALAESIEIESGWEKALETVLGDLLQSKPLESQEKLTLLMANAPDVSASFIIKNDKDTPPLTGSFSGSLAEKVEKPNYLHALLINVKCAESVEEAISKQHSLKPGEVFITKEGIILGANWLKKQANDSGNKHEGVLERQKQIDETLALIENTKQQLNTHEESLENGQQHRKALEEQQSELQTRLNELHREESQAQSVIYASENRIKQTESNQQRVLAEVEELEIQQMTNQESHQSATHLRNQALALLETLESEKVDIEGKDAPLIEEVNRLKEQTRQLGSETQQTQIKVESFKTTQSSAQQQLNRLDERLSLLQERKIQLVEQNNTTDVDSVENSAQQLEIQLEKRKNVETELAKSRDALQLIDNTVRELEQKRHQAEQEVERYRTMLESLKMEWQEVSVREQTLQEQFDETEFDLETLSEQMDENITLESHKNLLESIQTKVSRLGAINLAAIEEFKTQSERKIYLDKQDADLMEALETLETAIAKIDKDTRSRFKETFEKVNSRIQDMFPQLFGGGKAHLEMTGDDLLTTGIAIMAQPPGKRISSIHLMSGGEKALTAVAMVFAIFELNPAPFCMLDEVDAPLDEANVGRFCQLVKKMSDRVQFIFITHNKTTMELAENLVGVTMREPGISRLVSVDVNEASRMVEE</sequence>
<keyword evidence="4 6" id="KW-0175">Coiled coil</keyword>
<comment type="similarity">
    <text evidence="6">Belongs to the SMC family.</text>
</comment>
<feature type="coiled-coil region" evidence="6">
    <location>
        <begin position="671"/>
        <end position="789"/>
    </location>
</feature>
<evidence type="ECO:0000313" key="9">
    <source>
        <dbReference type="EMBL" id="TCJ87012.1"/>
    </source>
</evidence>
<dbReference type="InterPro" id="IPR011890">
    <property type="entry name" value="SMC_prok"/>
</dbReference>